<protein>
    <recommendedName>
        <fullName evidence="8">Sulfurtransferase</fullName>
    </recommendedName>
</protein>
<dbReference type="GO" id="GO:0004792">
    <property type="term" value="F:thiosulfate-cyanide sulfurtransferase activity"/>
    <property type="evidence" value="ECO:0007669"/>
    <property type="project" value="UniProtKB-EC"/>
</dbReference>
<gene>
    <name evidence="10" type="ORF">PECUL_23A058925</name>
</gene>
<dbReference type="PROSITE" id="PS00683">
    <property type="entry name" value="RHODANESE_2"/>
    <property type="match status" value="1"/>
</dbReference>
<evidence type="ECO:0000259" key="9">
    <source>
        <dbReference type="PROSITE" id="PS50206"/>
    </source>
</evidence>
<dbReference type="InterPro" id="IPR001307">
    <property type="entry name" value="Thiosulphate_STrfase_CS"/>
</dbReference>
<keyword evidence="3 8" id="KW-0808">Transferase</keyword>
<comment type="subcellular location">
    <subcellularLocation>
        <location evidence="1">Mitochondrion matrix</location>
    </subcellularLocation>
</comment>
<evidence type="ECO:0000256" key="2">
    <source>
        <dbReference type="ARBA" id="ARBA00011245"/>
    </source>
</evidence>
<dbReference type="SMART" id="SM00450">
    <property type="entry name" value="RHOD"/>
    <property type="match status" value="2"/>
</dbReference>
<keyword evidence="6" id="KW-0496">Mitochondrion</keyword>
<evidence type="ECO:0000256" key="7">
    <source>
        <dbReference type="ARBA" id="ARBA00047549"/>
    </source>
</evidence>
<evidence type="ECO:0000256" key="4">
    <source>
        <dbReference type="ARBA" id="ARBA00022737"/>
    </source>
</evidence>
<dbReference type="GO" id="GO:0005759">
    <property type="term" value="C:mitochondrial matrix"/>
    <property type="evidence" value="ECO:0007669"/>
    <property type="project" value="UniProtKB-SubCell"/>
</dbReference>
<evidence type="ECO:0000256" key="5">
    <source>
        <dbReference type="ARBA" id="ARBA00022884"/>
    </source>
</evidence>
<feature type="domain" description="Rhodanese" evidence="9">
    <location>
        <begin position="25"/>
        <end position="143"/>
    </location>
</feature>
<dbReference type="FunFam" id="3.40.250.10:FF:000001">
    <property type="entry name" value="Sulfurtransferase"/>
    <property type="match status" value="1"/>
</dbReference>
<evidence type="ECO:0000313" key="10">
    <source>
        <dbReference type="EMBL" id="CAH2281678.1"/>
    </source>
</evidence>
<sequence length="296" mass="32947">MVQQIFCRALVSASWLSGAIKTRPLGAALRVVDSTWYAPGGKDARKDFAEKHIQGALFFDMDQCSEKSSPYEMMLPSESQFAKYVGSLGINNQSHVVVYDCDSAGMMYAPRVWWMFRLFGHNKVSVLDGGLRNWLKQGLPVTAEVTEVKPHTFQTKLNRCLLKTFEDIQENLSSTKFQLVDARGEARFRGPEPKPGEGIGPGHIPGSLNLPFSSLLTKDGYEKSVDEIRKLFQEKGVDLTKPLTATCHRGVTACHLALAAFVTGKQDVAVYDGSWSEWFHRAGPEHKVYEKKGTKA</sequence>
<keyword evidence="4" id="KW-0677">Repeat</keyword>
<organism evidence="10 11">
    <name type="scientific">Pelobates cultripes</name>
    <name type="common">Western spadefoot toad</name>
    <dbReference type="NCBI Taxonomy" id="61616"/>
    <lineage>
        <taxon>Eukaryota</taxon>
        <taxon>Metazoa</taxon>
        <taxon>Chordata</taxon>
        <taxon>Craniata</taxon>
        <taxon>Vertebrata</taxon>
        <taxon>Euteleostomi</taxon>
        <taxon>Amphibia</taxon>
        <taxon>Batrachia</taxon>
        <taxon>Anura</taxon>
        <taxon>Pelobatoidea</taxon>
        <taxon>Pelobatidae</taxon>
        <taxon>Pelobates</taxon>
    </lineage>
</organism>
<evidence type="ECO:0000256" key="1">
    <source>
        <dbReference type="ARBA" id="ARBA00004305"/>
    </source>
</evidence>
<dbReference type="EMBL" id="OW240915">
    <property type="protein sequence ID" value="CAH2281678.1"/>
    <property type="molecule type" value="Genomic_DNA"/>
</dbReference>
<dbReference type="CDD" id="cd01449">
    <property type="entry name" value="TST_Repeat_2"/>
    <property type="match status" value="1"/>
</dbReference>
<evidence type="ECO:0000256" key="3">
    <source>
        <dbReference type="ARBA" id="ARBA00022679"/>
    </source>
</evidence>
<dbReference type="FunFam" id="3.40.250.10:FF:000008">
    <property type="entry name" value="Sulfurtransferase"/>
    <property type="match status" value="1"/>
</dbReference>
<comment type="catalytic activity">
    <reaction evidence="7">
        <text>thiosulfate + hydrogen cyanide = thiocyanate + sulfite + 2 H(+)</text>
        <dbReference type="Rhea" id="RHEA:16881"/>
        <dbReference type="ChEBI" id="CHEBI:15378"/>
        <dbReference type="ChEBI" id="CHEBI:17359"/>
        <dbReference type="ChEBI" id="CHEBI:18022"/>
        <dbReference type="ChEBI" id="CHEBI:18407"/>
        <dbReference type="ChEBI" id="CHEBI:33542"/>
        <dbReference type="EC" id="2.8.1.1"/>
    </reaction>
</comment>
<dbReference type="AlphaFoldDB" id="A0AAD1RUV8"/>
<dbReference type="SUPFAM" id="SSF52821">
    <property type="entry name" value="Rhodanese/Cell cycle control phosphatase"/>
    <property type="match status" value="2"/>
</dbReference>
<dbReference type="PROSITE" id="PS50206">
    <property type="entry name" value="RHODANESE_3"/>
    <property type="match status" value="2"/>
</dbReference>
<keyword evidence="5" id="KW-0694">RNA-binding</keyword>
<feature type="domain" description="Rhodanese" evidence="9">
    <location>
        <begin position="173"/>
        <end position="287"/>
    </location>
</feature>
<dbReference type="PANTHER" id="PTHR11364:SF6">
    <property type="entry name" value="THIOSULFATE SULFURTRANSFERASE"/>
    <property type="match status" value="1"/>
</dbReference>
<dbReference type="InterPro" id="IPR036873">
    <property type="entry name" value="Rhodanese-like_dom_sf"/>
</dbReference>
<comment type="subunit">
    <text evidence="2">Monomer.</text>
</comment>
<accession>A0AAD1RUV8</accession>
<dbReference type="Gene3D" id="3.40.250.10">
    <property type="entry name" value="Rhodanese-like domain"/>
    <property type="match status" value="2"/>
</dbReference>
<proteinExistence type="predicted"/>
<keyword evidence="11" id="KW-1185">Reference proteome</keyword>
<reference evidence="10" key="1">
    <citation type="submission" date="2022-03" db="EMBL/GenBank/DDBJ databases">
        <authorList>
            <person name="Alioto T."/>
            <person name="Alioto T."/>
            <person name="Gomez Garrido J."/>
        </authorList>
    </citation>
    <scope>NUCLEOTIDE SEQUENCE</scope>
</reference>
<evidence type="ECO:0000256" key="6">
    <source>
        <dbReference type="ARBA" id="ARBA00023128"/>
    </source>
</evidence>
<dbReference type="Proteomes" id="UP001295444">
    <property type="component" value="Chromosome 04"/>
</dbReference>
<dbReference type="InterPro" id="IPR001763">
    <property type="entry name" value="Rhodanese-like_dom"/>
</dbReference>
<name>A0AAD1RUV8_PELCU</name>
<dbReference type="PANTHER" id="PTHR11364">
    <property type="entry name" value="THIOSULFATE SULFERTANSFERASE"/>
    <property type="match status" value="1"/>
</dbReference>
<evidence type="ECO:0000313" key="11">
    <source>
        <dbReference type="Proteomes" id="UP001295444"/>
    </source>
</evidence>
<dbReference type="Pfam" id="PF00581">
    <property type="entry name" value="Rhodanese"/>
    <property type="match status" value="2"/>
</dbReference>
<dbReference type="CDD" id="cd01448">
    <property type="entry name" value="TST_Repeat_1"/>
    <property type="match status" value="1"/>
</dbReference>
<dbReference type="InterPro" id="IPR045078">
    <property type="entry name" value="TST/MPST-like"/>
</dbReference>
<dbReference type="GO" id="GO:0003723">
    <property type="term" value="F:RNA binding"/>
    <property type="evidence" value="ECO:0007669"/>
    <property type="project" value="UniProtKB-KW"/>
</dbReference>
<evidence type="ECO:0000256" key="8">
    <source>
        <dbReference type="RuleBase" id="RU000507"/>
    </source>
</evidence>